<proteinExistence type="predicted"/>
<evidence type="ECO:0000256" key="1">
    <source>
        <dbReference type="ARBA" id="ARBA00022723"/>
    </source>
</evidence>
<name>A0AAN5HYV2_9BILA</name>
<dbReference type="AlphaFoldDB" id="A0AAN5HYV2"/>
<evidence type="ECO:0000256" key="5">
    <source>
        <dbReference type="ARBA" id="ARBA00023125"/>
    </source>
</evidence>
<accession>A0AAN5HYV2</accession>
<dbReference type="SMART" id="SM00430">
    <property type="entry name" value="HOLI"/>
    <property type="match status" value="1"/>
</dbReference>
<dbReference type="GO" id="GO:0043565">
    <property type="term" value="F:sequence-specific DNA binding"/>
    <property type="evidence" value="ECO:0007669"/>
    <property type="project" value="InterPro"/>
</dbReference>
<dbReference type="SUPFAM" id="SSF48508">
    <property type="entry name" value="Nuclear receptor ligand-binding domain"/>
    <property type="match status" value="1"/>
</dbReference>
<keyword evidence="3" id="KW-0862">Zinc</keyword>
<evidence type="ECO:0000256" key="7">
    <source>
        <dbReference type="ARBA" id="ARBA00023170"/>
    </source>
</evidence>
<sequence>RLKASPPPLCSVCFTSLFSTMSDKKCCACNAETPAFHYGIGVCRACSVFHRRARTRKTPYSCRNGRRCETEGNFLCKRCRYDKIDLLLAQKRTQREVKKSDKPTLPVPITPTAPPNHTTSTTQTDEISIIEKMKQAYKAVCTIRRISELATRPDHQSVAPMDSATGNYELLPSTPSFMNEGSRILATSLVEFATTSFDEFATFSRDEQWLLVRSFQKPFHISDSGFRSIAAFGEKWTRHYTGYTRFMDVEYIEQYTAASGTEHLEEAMRMSRHHHEKNIKPARMDFARFAPSEEELAAMLGLLFWNIDMDQEVRQDILDIAEGYRTRILEDLRRYYGRRNFAAYGQRMGEMLCLCNLVLTKVSINKHTFEVARLLDVFAADSFAYTMQRNH</sequence>
<dbReference type="Pfam" id="PF00105">
    <property type="entry name" value="zf-C4"/>
    <property type="match status" value="1"/>
</dbReference>
<comment type="caution">
    <text evidence="12">The sequence shown here is derived from an EMBL/GenBank/DDBJ whole genome shotgun (WGS) entry which is preliminary data.</text>
</comment>
<dbReference type="GO" id="GO:0003700">
    <property type="term" value="F:DNA-binding transcription factor activity"/>
    <property type="evidence" value="ECO:0007669"/>
    <property type="project" value="InterPro"/>
</dbReference>
<dbReference type="SUPFAM" id="SSF57716">
    <property type="entry name" value="Glucocorticoid receptor-like (DNA-binding domain)"/>
    <property type="match status" value="1"/>
</dbReference>
<evidence type="ECO:0000256" key="8">
    <source>
        <dbReference type="ARBA" id="ARBA00023242"/>
    </source>
</evidence>
<evidence type="ECO:0000259" key="11">
    <source>
        <dbReference type="PROSITE" id="PS51843"/>
    </source>
</evidence>
<dbReference type="SMART" id="SM00399">
    <property type="entry name" value="ZnF_C4"/>
    <property type="match status" value="1"/>
</dbReference>
<keyword evidence="1" id="KW-0479">Metal-binding</keyword>
<dbReference type="InterPro" id="IPR035500">
    <property type="entry name" value="NHR-like_dom_sf"/>
</dbReference>
<dbReference type="Gene3D" id="1.10.565.10">
    <property type="entry name" value="Retinoid X Receptor"/>
    <property type="match status" value="1"/>
</dbReference>
<keyword evidence="6" id="KW-0804">Transcription</keyword>
<evidence type="ECO:0000256" key="2">
    <source>
        <dbReference type="ARBA" id="ARBA00022771"/>
    </source>
</evidence>
<evidence type="ECO:0000256" key="3">
    <source>
        <dbReference type="ARBA" id="ARBA00022833"/>
    </source>
</evidence>
<feature type="domain" description="Nuclear receptor" evidence="10">
    <location>
        <begin position="23"/>
        <end position="97"/>
    </location>
</feature>
<organism evidence="12 13">
    <name type="scientific">Pristionchus mayeri</name>
    <dbReference type="NCBI Taxonomy" id="1317129"/>
    <lineage>
        <taxon>Eukaryota</taxon>
        <taxon>Metazoa</taxon>
        <taxon>Ecdysozoa</taxon>
        <taxon>Nematoda</taxon>
        <taxon>Chromadorea</taxon>
        <taxon>Rhabditida</taxon>
        <taxon>Rhabditina</taxon>
        <taxon>Diplogasteromorpha</taxon>
        <taxon>Diplogasteroidea</taxon>
        <taxon>Neodiplogasteridae</taxon>
        <taxon>Pristionchus</taxon>
    </lineage>
</organism>
<evidence type="ECO:0000313" key="12">
    <source>
        <dbReference type="EMBL" id="GMR45870.1"/>
    </source>
</evidence>
<reference evidence="13" key="1">
    <citation type="submission" date="2022-10" db="EMBL/GenBank/DDBJ databases">
        <title>Genome assembly of Pristionchus species.</title>
        <authorList>
            <person name="Yoshida K."/>
            <person name="Sommer R.J."/>
        </authorList>
    </citation>
    <scope>NUCLEOTIDE SEQUENCE [LARGE SCALE GENOMIC DNA]</scope>
    <source>
        <strain evidence="13">RS5460</strain>
    </source>
</reference>
<dbReference type="Pfam" id="PF00104">
    <property type="entry name" value="Hormone_recep"/>
    <property type="match status" value="1"/>
</dbReference>
<dbReference type="InterPro" id="IPR000536">
    <property type="entry name" value="Nucl_hrmn_rcpt_lig-bd"/>
</dbReference>
<dbReference type="InterPro" id="IPR001628">
    <property type="entry name" value="Znf_hrmn_rcpt"/>
</dbReference>
<evidence type="ECO:0008006" key="14">
    <source>
        <dbReference type="Google" id="ProtNLM"/>
    </source>
</evidence>
<keyword evidence="4" id="KW-0805">Transcription regulation</keyword>
<dbReference type="GO" id="GO:0005634">
    <property type="term" value="C:nucleus"/>
    <property type="evidence" value="ECO:0007669"/>
    <property type="project" value="TreeGrafter"/>
</dbReference>
<protein>
    <recommendedName>
        <fullName evidence="14">Nuclear receptor</fullName>
    </recommendedName>
</protein>
<dbReference type="PROSITE" id="PS51843">
    <property type="entry name" value="NR_LBD"/>
    <property type="match status" value="1"/>
</dbReference>
<keyword evidence="2" id="KW-0863">Zinc-finger</keyword>
<dbReference type="Proteomes" id="UP001328107">
    <property type="component" value="Unassembled WGS sequence"/>
</dbReference>
<feature type="compositionally biased region" description="Polar residues" evidence="9">
    <location>
        <begin position="115"/>
        <end position="124"/>
    </location>
</feature>
<keyword evidence="7" id="KW-0675">Receptor</keyword>
<dbReference type="InterPro" id="IPR013088">
    <property type="entry name" value="Znf_NHR/GATA"/>
</dbReference>
<feature type="compositionally biased region" description="Pro residues" evidence="9">
    <location>
        <begin position="105"/>
        <end position="114"/>
    </location>
</feature>
<keyword evidence="8" id="KW-0539">Nucleus</keyword>
<feature type="domain" description="NR LBD" evidence="11">
    <location>
        <begin position="125"/>
        <end position="391"/>
    </location>
</feature>
<gene>
    <name evidence="12" type="ORF">PMAYCL1PPCAC_16065</name>
</gene>
<evidence type="ECO:0000256" key="4">
    <source>
        <dbReference type="ARBA" id="ARBA00023015"/>
    </source>
</evidence>
<evidence type="ECO:0000256" key="6">
    <source>
        <dbReference type="ARBA" id="ARBA00023163"/>
    </source>
</evidence>
<feature type="region of interest" description="Disordered" evidence="9">
    <location>
        <begin position="95"/>
        <end position="124"/>
    </location>
</feature>
<keyword evidence="13" id="KW-1185">Reference proteome</keyword>
<keyword evidence="5" id="KW-0238">DNA-binding</keyword>
<dbReference type="GO" id="GO:0008270">
    <property type="term" value="F:zinc ion binding"/>
    <property type="evidence" value="ECO:0007669"/>
    <property type="project" value="UniProtKB-KW"/>
</dbReference>
<feature type="non-terminal residue" evidence="12">
    <location>
        <position position="1"/>
    </location>
</feature>
<dbReference type="PANTHER" id="PTHR46011">
    <property type="entry name" value="NUCLEAR HORMONE RECEPTOR FAMILY MEMBER NHR-86-RELATED"/>
    <property type="match status" value="1"/>
</dbReference>
<evidence type="ECO:0000256" key="9">
    <source>
        <dbReference type="SAM" id="MobiDB-lite"/>
    </source>
</evidence>
<dbReference type="PROSITE" id="PS51030">
    <property type="entry name" value="NUCLEAR_REC_DBD_2"/>
    <property type="match status" value="1"/>
</dbReference>
<dbReference type="PANTHER" id="PTHR46011:SF6">
    <property type="entry name" value="HIGH ZINC ACTIVATED NUCLEAR RECEPTOR PROTEIN"/>
    <property type="match status" value="1"/>
</dbReference>
<dbReference type="Gene3D" id="3.30.50.10">
    <property type="entry name" value="Erythroid Transcription Factor GATA-1, subunit A"/>
    <property type="match status" value="1"/>
</dbReference>
<evidence type="ECO:0000259" key="10">
    <source>
        <dbReference type="PROSITE" id="PS51030"/>
    </source>
</evidence>
<dbReference type="EMBL" id="BTRK01000004">
    <property type="protein sequence ID" value="GMR45870.1"/>
    <property type="molecule type" value="Genomic_DNA"/>
</dbReference>
<evidence type="ECO:0000313" key="13">
    <source>
        <dbReference type="Proteomes" id="UP001328107"/>
    </source>
</evidence>